<reference evidence="2" key="1">
    <citation type="submission" date="2025-08" db="UniProtKB">
        <authorList>
            <consortium name="RefSeq"/>
        </authorList>
    </citation>
    <scope>IDENTIFICATION</scope>
    <source>
        <tissue evidence="2">Whole insect</tissue>
    </source>
</reference>
<evidence type="ECO:0000256" key="1">
    <source>
        <dbReference type="SAM" id="MobiDB-lite"/>
    </source>
</evidence>
<dbReference type="OrthoDB" id="9990982at2759"/>
<feature type="region of interest" description="Disordered" evidence="1">
    <location>
        <begin position="49"/>
        <end position="82"/>
    </location>
</feature>
<organism evidence="2">
    <name type="scientific">Diabrotica virgifera virgifera</name>
    <name type="common">western corn rootworm</name>
    <dbReference type="NCBI Taxonomy" id="50390"/>
    <lineage>
        <taxon>Eukaryota</taxon>
        <taxon>Metazoa</taxon>
        <taxon>Ecdysozoa</taxon>
        <taxon>Arthropoda</taxon>
        <taxon>Hexapoda</taxon>
        <taxon>Insecta</taxon>
        <taxon>Pterygota</taxon>
        <taxon>Neoptera</taxon>
        <taxon>Endopterygota</taxon>
        <taxon>Coleoptera</taxon>
        <taxon>Polyphaga</taxon>
        <taxon>Cucujiformia</taxon>
        <taxon>Chrysomeloidea</taxon>
        <taxon>Chrysomelidae</taxon>
        <taxon>Galerucinae</taxon>
        <taxon>Diabroticina</taxon>
        <taxon>Diabroticites</taxon>
        <taxon>Diabrotica</taxon>
    </lineage>
</organism>
<evidence type="ECO:0000313" key="2">
    <source>
        <dbReference type="RefSeq" id="XP_028151920.1"/>
    </source>
</evidence>
<feature type="compositionally biased region" description="Basic and acidic residues" evidence="1">
    <location>
        <begin position="98"/>
        <end position="107"/>
    </location>
</feature>
<sequence length="159" mass="17894">MRKIFTPPAEIHIEGTTEKNTVYMVPVLNASVHKEEYREPKIHELHINPINSSNSENETVHHFSDSVESSEPGHDEYMNPFLPELDNDTFVNSLHSEEHFVDHDNHDNVSTIKPSSGEHRNETSTPAPADEHGDRLVLASVHENKDDQVSTLPSLDAEG</sequence>
<feature type="region of interest" description="Disordered" evidence="1">
    <location>
        <begin position="140"/>
        <end position="159"/>
    </location>
</feature>
<feature type="region of interest" description="Disordered" evidence="1">
    <location>
        <begin position="98"/>
        <end position="135"/>
    </location>
</feature>
<feature type="compositionally biased region" description="Basic and acidic residues" evidence="1">
    <location>
        <begin position="58"/>
        <end position="77"/>
    </location>
</feature>
<dbReference type="AlphaFoldDB" id="A0A6P7H7L2"/>
<gene>
    <name evidence="2" type="primary">LOC114345298</name>
</gene>
<accession>A0A6P7H7L2</accession>
<protein>
    <submittedName>
        <fullName evidence="2">Uncharacterized protein LOC114345298</fullName>
    </submittedName>
</protein>
<proteinExistence type="predicted"/>
<name>A0A6P7H7L2_DIAVI</name>
<dbReference type="RefSeq" id="XP_028151920.1">
    <property type="nucleotide sequence ID" value="XM_028296119.1"/>
</dbReference>
<dbReference type="InParanoid" id="A0A6P7H7L2"/>